<evidence type="ECO:0000256" key="4">
    <source>
        <dbReference type="SAM" id="Phobius"/>
    </source>
</evidence>
<dbReference type="GeneID" id="107220447"/>
<protein>
    <submittedName>
        <fullName evidence="6">Peroxisomal membrane protein 11C isoform X1</fullName>
    </submittedName>
</protein>
<evidence type="ECO:0000256" key="1">
    <source>
        <dbReference type="ARBA" id="ARBA00023136"/>
    </source>
</evidence>
<feature type="transmembrane region" description="Helical" evidence="4">
    <location>
        <begin position="263"/>
        <end position="281"/>
    </location>
</feature>
<comment type="subcellular location">
    <subcellularLocation>
        <location evidence="3">Peroxisome membrane</location>
    </subcellularLocation>
</comment>
<reference evidence="6" key="1">
    <citation type="submission" date="2025-08" db="UniProtKB">
        <authorList>
            <consortium name="RefSeq"/>
        </authorList>
    </citation>
    <scope>IDENTIFICATION</scope>
    <source>
        <tissue evidence="6">Thorax and Abdomen</tissue>
    </source>
</reference>
<dbReference type="Proteomes" id="UP000829291">
    <property type="component" value="Chromosome 1"/>
</dbReference>
<keyword evidence="1 4" id="KW-0472">Membrane</keyword>
<accession>A0ABM3FLB5</accession>
<evidence type="ECO:0000313" key="6">
    <source>
        <dbReference type="RefSeq" id="XP_046588803.1"/>
    </source>
</evidence>
<proteinExistence type="predicted"/>
<name>A0ABM3FLB5_NEOLC</name>
<evidence type="ECO:0000256" key="3">
    <source>
        <dbReference type="ARBA" id="ARBA00046271"/>
    </source>
</evidence>
<gene>
    <name evidence="6" type="primary">LOC107220447</name>
</gene>
<keyword evidence="4" id="KW-1133">Transmembrane helix</keyword>
<dbReference type="InterPro" id="IPR008733">
    <property type="entry name" value="PEX11"/>
</dbReference>
<dbReference type="PANTHER" id="PTHR20990:SF1">
    <property type="entry name" value="PEROXISOMAL MEMBRANE PROTEIN 11C"/>
    <property type="match status" value="1"/>
</dbReference>
<dbReference type="PANTHER" id="PTHR20990">
    <property type="entry name" value="PEROXISOMAL BIOGENESIS FACTOR 11"/>
    <property type="match status" value="1"/>
</dbReference>
<dbReference type="RefSeq" id="XP_046588803.1">
    <property type="nucleotide sequence ID" value="XM_046732847.1"/>
</dbReference>
<evidence type="ECO:0000313" key="5">
    <source>
        <dbReference type="Proteomes" id="UP000829291"/>
    </source>
</evidence>
<keyword evidence="5" id="KW-1185">Reference proteome</keyword>
<dbReference type="InterPro" id="IPR026510">
    <property type="entry name" value="PEX11C_met"/>
</dbReference>
<keyword evidence="2" id="KW-0576">Peroxisome</keyword>
<evidence type="ECO:0000256" key="2">
    <source>
        <dbReference type="ARBA" id="ARBA00023140"/>
    </source>
</evidence>
<dbReference type="Pfam" id="PF05648">
    <property type="entry name" value="PEX11"/>
    <property type="match status" value="1"/>
</dbReference>
<organism evidence="5 6">
    <name type="scientific">Neodiprion lecontei</name>
    <name type="common">Redheaded pine sawfly</name>
    <dbReference type="NCBI Taxonomy" id="441921"/>
    <lineage>
        <taxon>Eukaryota</taxon>
        <taxon>Metazoa</taxon>
        <taxon>Ecdysozoa</taxon>
        <taxon>Arthropoda</taxon>
        <taxon>Hexapoda</taxon>
        <taxon>Insecta</taxon>
        <taxon>Pterygota</taxon>
        <taxon>Neoptera</taxon>
        <taxon>Endopterygota</taxon>
        <taxon>Hymenoptera</taxon>
        <taxon>Tenthredinoidea</taxon>
        <taxon>Diprionidae</taxon>
        <taxon>Diprioninae</taxon>
        <taxon>Neodiprion</taxon>
    </lineage>
</organism>
<sequence>MSELLEGATKSQTQKLVDVNTLRLPSLPPRRYRSTLPLFTRFTQPSQQLSTEGILGEKDMNIATVIEVLESYHGRDKVLRLLTYLGKLTSGIASSQNVAIKSQIFSNQISGCRVMLRLLDDIPMLHHVVSYGLGKAEPDWVIRWANLLKNLLDVIFSPIEHICWAGECKILSINVASLDLVTTWCWVISLYLSLVKSLRKVIQLEKQKVCLQQSESNIGLASRMLDVQQRDESLSCLRLILDLSYAVNYLPSGVLWGGKLKTWHVGVFGTVSSLIVLYQMFSKRTVSKKKI</sequence>
<keyword evidence="4" id="KW-0812">Transmembrane</keyword>